<dbReference type="Gene3D" id="2.70.20.10">
    <property type="entry name" value="Topoisomerase I, domain 3"/>
    <property type="match status" value="1"/>
</dbReference>
<comment type="caution">
    <text evidence="6">The sequence shown here is derived from an EMBL/GenBank/DDBJ whole genome shotgun (WGS) entry which is preliminary data.</text>
</comment>
<evidence type="ECO:0000256" key="2">
    <source>
        <dbReference type="ARBA" id="ARBA00031985"/>
    </source>
</evidence>
<name>A0ABQ6IDR7_9MICO</name>
<gene>
    <name evidence="6" type="ORF">GCM10025876_14520</name>
</gene>
<dbReference type="Gene3D" id="3.40.50.140">
    <property type="match status" value="1"/>
</dbReference>
<dbReference type="InterPro" id="IPR003601">
    <property type="entry name" value="Topo_IA_2"/>
</dbReference>
<evidence type="ECO:0000313" key="6">
    <source>
        <dbReference type="EMBL" id="GMA35248.1"/>
    </source>
</evidence>
<evidence type="ECO:0000259" key="5">
    <source>
        <dbReference type="PROSITE" id="PS52039"/>
    </source>
</evidence>
<dbReference type="InterPro" id="IPR013497">
    <property type="entry name" value="Topo_IA_cen"/>
</dbReference>
<evidence type="ECO:0000256" key="1">
    <source>
        <dbReference type="ARBA" id="ARBA00030003"/>
    </source>
</evidence>
<sequence>MLKPKVPVKRLAFHEITREGIDRALAAPREIDMEMVEAQETRRILDRLYGWDMSDVMRRKVGQGSSAGRVQSVALRLVVDRERERMAFQSAEYWDLTARFTATRGADAGVAFVGRLSKVDGKRVASGKDFDDRGVLTSDKAHHVTAGEAGAIAAGLANAAFSVVDVASKPYKKRPAAPFITSSLIQEASRKAGPRCSSGHGCGAGAVPAGLHHLYAFRLARALG</sequence>
<reference evidence="7" key="1">
    <citation type="journal article" date="2019" name="Int. J. Syst. Evol. Microbiol.">
        <title>The Global Catalogue of Microorganisms (GCM) 10K type strain sequencing project: providing services to taxonomists for standard genome sequencing and annotation.</title>
        <authorList>
            <consortium name="The Broad Institute Genomics Platform"/>
            <consortium name="The Broad Institute Genome Sequencing Center for Infectious Disease"/>
            <person name="Wu L."/>
            <person name="Ma J."/>
        </authorList>
    </citation>
    <scope>NUCLEOTIDE SEQUENCE [LARGE SCALE GENOMIC DNA]</scope>
    <source>
        <strain evidence="7">NBRC 112299</strain>
    </source>
</reference>
<dbReference type="PROSITE" id="PS52039">
    <property type="entry name" value="TOPO_IA_2"/>
    <property type="match status" value="1"/>
</dbReference>
<evidence type="ECO:0000256" key="3">
    <source>
        <dbReference type="ARBA" id="ARBA00032235"/>
    </source>
</evidence>
<dbReference type="SMART" id="SM00436">
    <property type="entry name" value="TOP1Bc"/>
    <property type="match status" value="1"/>
</dbReference>
<dbReference type="Pfam" id="PF01131">
    <property type="entry name" value="Topoisom_bac"/>
    <property type="match status" value="1"/>
</dbReference>
<feature type="domain" description="Topo IA-type catalytic" evidence="5">
    <location>
        <begin position="32"/>
        <end position="224"/>
    </location>
</feature>
<dbReference type="InterPro" id="IPR013825">
    <property type="entry name" value="Topo_IA_cen_sub2"/>
</dbReference>
<keyword evidence="7" id="KW-1185">Reference proteome</keyword>
<dbReference type="SUPFAM" id="SSF56712">
    <property type="entry name" value="Prokaryotic type I DNA topoisomerase"/>
    <property type="match status" value="1"/>
</dbReference>
<dbReference type="PANTHER" id="PTHR42785">
    <property type="entry name" value="DNA TOPOISOMERASE, TYPE IA, CORE"/>
    <property type="match status" value="1"/>
</dbReference>
<dbReference type="InterPro" id="IPR023405">
    <property type="entry name" value="Topo_IA_core_domain"/>
</dbReference>
<accession>A0ABQ6IDR7</accession>
<protein>
    <recommendedName>
        <fullName evidence="4">Omega-protein</fullName>
    </recommendedName>
    <alternativeName>
        <fullName evidence="3">Relaxing enzyme</fullName>
    </alternativeName>
    <alternativeName>
        <fullName evidence="1">Swivelase</fullName>
    </alternativeName>
    <alternativeName>
        <fullName evidence="2">Untwisting enzyme</fullName>
    </alternativeName>
</protein>
<proteinExistence type="predicted"/>
<evidence type="ECO:0000256" key="4">
    <source>
        <dbReference type="ARBA" id="ARBA00032877"/>
    </source>
</evidence>
<dbReference type="PANTHER" id="PTHR42785:SF1">
    <property type="entry name" value="DNA TOPOISOMERASE"/>
    <property type="match status" value="1"/>
</dbReference>
<evidence type="ECO:0000313" key="7">
    <source>
        <dbReference type="Proteomes" id="UP001157125"/>
    </source>
</evidence>
<dbReference type="Proteomes" id="UP001157125">
    <property type="component" value="Unassembled WGS sequence"/>
</dbReference>
<organism evidence="6 7">
    <name type="scientific">Demequina litorisediminis</name>
    <dbReference type="NCBI Taxonomy" id="1849022"/>
    <lineage>
        <taxon>Bacteria</taxon>
        <taxon>Bacillati</taxon>
        <taxon>Actinomycetota</taxon>
        <taxon>Actinomycetes</taxon>
        <taxon>Micrococcales</taxon>
        <taxon>Demequinaceae</taxon>
        <taxon>Demequina</taxon>
    </lineage>
</organism>
<dbReference type="EMBL" id="BSUN01000001">
    <property type="protein sequence ID" value="GMA35248.1"/>
    <property type="molecule type" value="Genomic_DNA"/>
</dbReference>
<dbReference type="InterPro" id="IPR000380">
    <property type="entry name" value="Topo_IA"/>
</dbReference>